<dbReference type="PANTHER" id="PTHR11019">
    <property type="entry name" value="HTH-TYPE TRANSCRIPTIONAL REGULATOR NIMR"/>
    <property type="match status" value="1"/>
</dbReference>
<keyword evidence="5" id="KW-1185">Reference proteome</keyword>
<dbReference type="SUPFAM" id="SSF46689">
    <property type="entry name" value="Homeodomain-like"/>
    <property type="match status" value="1"/>
</dbReference>
<name>A0ABW5UIW8_9BURK</name>
<dbReference type="Pfam" id="PF12833">
    <property type="entry name" value="HTH_18"/>
    <property type="match status" value="1"/>
</dbReference>
<sequence>MTSDRSDSAPSRPALREAQVSVRRYSGEHEAHAHDHAQILFALQGRMELEIDGRPGFVDAACGMVIPAGTGHGYLAAPQTRVFVIDAPEAAGLDRLRRFAVPPPLRFPVSHLSAAAQMALVLQAPSLLARRGIDLQQLQQQVQMALHESWPTARLAQCAHLSVAQFHARFVELAGQTPQAWVRTLRLDAASRQLARGAALEATALRCGYASASALAYALRRERGMTSRQLREAARGA</sequence>
<proteinExistence type="predicted"/>
<organism evidence="4 5">
    <name type="scientific">Comamonas terrae</name>
    <dbReference type="NCBI Taxonomy" id="673548"/>
    <lineage>
        <taxon>Bacteria</taxon>
        <taxon>Pseudomonadati</taxon>
        <taxon>Pseudomonadota</taxon>
        <taxon>Betaproteobacteria</taxon>
        <taxon>Burkholderiales</taxon>
        <taxon>Comamonadaceae</taxon>
        <taxon>Comamonas</taxon>
    </lineage>
</organism>
<gene>
    <name evidence="4" type="ORF">ACFSW6_05390</name>
</gene>
<dbReference type="InterPro" id="IPR014710">
    <property type="entry name" value="RmlC-like_jellyroll"/>
</dbReference>
<dbReference type="PROSITE" id="PS01124">
    <property type="entry name" value="HTH_ARAC_FAMILY_2"/>
    <property type="match status" value="1"/>
</dbReference>
<evidence type="ECO:0000313" key="4">
    <source>
        <dbReference type="EMBL" id="MFD2753509.1"/>
    </source>
</evidence>
<dbReference type="Gene3D" id="1.10.10.60">
    <property type="entry name" value="Homeodomain-like"/>
    <property type="match status" value="1"/>
</dbReference>
<keyword evidence="1" id="KW-0805">Transcription regulation</keyword>
<evidence type="ECO:0000256" key="1">
    <source>
        <dbReference type="ARBA" id="ARBA00023015"/>
    </source>
</evidence>
<evidence type="ECO:0000256" key="2">
    <source>
        <dbReference type="ARBA" id="ARBA00023163"/>
    </source>
</evidence>
<dbReference type="Pfam" id="PF07883">
    <property type="entry name" value="Cupin_2"/>
    <property type="match status" value="1"/>
</dbReference>
<dbReference type="Gene3D" id="2.60.120.10">
    <property type="entry name" value="Jelly Rolls"/>
    <property type="match status" value="1"/>
</dbReference>
<keyword evidence="2" id="KW-0804">Transcription</keyword>
<dbReference type="PANTHER" id="PTHR11019:SF159">
    <property type="entry name" value="TRANSCRIPTIONAL REGULATOR-RELATED"/>
    <property type="match status" value="1"/>
</dbReference>
<dbReference type="SUPFAM" id="SSF51182">
    <property type="entry name" value="RmlC-like cupins"/>
    <property type="match status" value="1"/>
</dbReference>
<dbReference type="InterPro" id="IPR011051">
    <property type="entry name" value="RmlC_Cupin_sf"/>
</dbReference>
<evidence type="ECO:0000313" key="5">
    <source>
        <dbReference type="Proteomes" id="UP001597463"/>
    </source>
</evidence>
<dbReference type="RefSeq" id="WP_066474820.1">
    <property type="nucleotide sequence ID" value="NZ_BCNT01000004.1"/>
</dbReference>
<accession>A0ABW5UIW8</accession>
<dbReference type="Proteomes" id="UP001597463">
    <property type="component" value="Unassembled WGS sequence"/>
</dbReference>
<protein>
    <submittedName>
        <fullName evidence="4">Helix-turn-helix domain-containing protein</fullName>
    </submittedName>
</protein>
<evidence type="ECO:0000259" key="3">
    <source>
        <dbReference type="PROSITE" id="PS01124"/>
    </source>
</evidence>
<dbReference type="InterPro" id="IPR013096">
    <property type="entry name" value="Cupin_2"/>
</dbReference>
<dbReference type="SMART" id="SM00342">
    <property type="entry name" value="HTH_ARAC"/>
    <property type="match status" value="1"/>
</dbReference>
<dbReference type="InterPro" id="IPR018060">
    <property type="entry name" value="HTH_AraC"/>
</dbReference>
<dbReference type="InterPro" id="IPR009057">
    <property type="entry name" value="Homeodomain-like_sf"/>
</dbReference>
<dbReference type="EMBL" id="JBHUMV010000002">
    <property type="protein sequence ID" value="MFD2753509.1"/>
    <property type="molecule type" value="Genomic_DNA"/>
</dbReference>
<comment type="caution">
    <text evidence="4">The sequence shown here is derived from an EMBL/GenBank/DDBJ whole genome shotgun (WGS) entry which is preliminary data.</text>
</comment>
<feature type="domain" description="HTH araC/xylS-type" evidence="3">
    <location>
        <begin position="136"/>
        <end position="233"/>
    </location>
</feature>
<reference evidence="5" key="1">
    <citation type="journal article" date="2019" name="Int. J. Syst. Evol. Microbiol.">
        <title>The Global Catalogue of Microorganisms (GCM) 10K type strain sequencing project: providing services to taxonomists for standard genome sequencing and annotation.</title>
        <authorList>
            <consortium name="The Broad Institute Genomics Platform"/>
            <consortium name="The Broad Institute Genome Sequencing Center for Infectious Disease"/>
            <person name="Wu L."/>
            <person name="Ma J."/>
        </authorList>
    </citation>
    <scope>NUCLEOTIDE SEQUENCE [LARGE SCALE GENOMIC DNA]</scope>
    <source>
        <strain evidence="5">TISTR 1906</strain>
    </source>
</reference>